<dbReference type="RefSeq" id="XP_030374756.1">
    <property type="nucleotide sequence ID" value="XM_030518896.1"/>
</dbReference>
<evidence type="ECO:0000313" key="2">
    <source>
        <dbReference type="RefSeq" id="XP_030374756.1"/>
    </source>
</evidence>
<evidence type="ECO:0000313" key="1">
    <source>
        <dbReference type="Proteomes" id="UP000504634"/>
    </source>
</evidence>
<evidence type="ECO:0000313" key="3">
    <source>
        <dbReference type="RefSeq" id="XP_030374757.1"/>
    </source>
</evidence>
<reference evidence="2 3" key="1">
    <citation type="submission" date="2025-04" db="UniProtKB">
        <authorList>
            <consortium name="RefSeq"/>
        </authorList>
    </citation>
    <scope>IDENTIFICATION</scope>
    <source>
        <strain evidence="2 3">11010-0011.00</strain>
        <tissue evidence="2 3">Whole body</tissue>
    </source>
</reference>
<dbReference type="RefSeq" id="XP_030374757.1">
    <property type="nucleotide sequence ID" value="XM_030518897.1"/>
</dbReference>
<accession>A0A6J2TIA9</accession>
<protein>
    <submittedName>
        <fullName evidence="2 3">Uncharacterized protein LOC115624270</fullName>
    </submittedName>
</protein>
<sequence length="79" mass="9735">MNAHSTDVGLDVQLKLQHLQMNHVRIREQLTRLMRKRHDALMAQLDYQRRIYEGKAEMEQRLQLLQLKYGRKWLQIWHK</sequence>
<name>A0A6J2TIA9_DROLE</name>
<organism evidence="1 3">
    <name type="scientific">Drosophila lebanonensis</name>
    <name type="common">Fruit fly</name>
    <name type="synonym">Scaptodrosophila lebanonensis</name>
    <dbReference type="NCBI Taxonomy" id="7225"/>
    <lineage>
        <taxon>Eukaryota</taxon>
        <taxon>Metazoa</taxon>
        <taxon>Ecdysozoa</taxon>
        <taxon>Arthropoda</taxon>
        <taxon>Hexapoda</taxon>
        <taxon>Insecta</taxon>
        <taxon>Pterygota</taxon>
        <taxon>Neoptera</taxon>
        <taxon>Endopterygota</taxon>
        <taxon>Diptera</taxon>
        <taxon>Brachycera</taxon>
        <taxon>Muscomorpha</taxon>
        <taxon>Ephydroidea</taxon>
        <taxon>Drosophilidae</taxon>
        <taxon>Scaptodrosophila</taxon>
    </lineage>
</organism>
<proteinExistence type="predicted"/>
<dbReference type="Proteomes" id="UP000504634">
    <property type="component" value="Unplaced"/>
</dbReference>
<dbReference type="GeneID" id="115624270"/>
<dbReference type="OrthoDB" id="7865167at2759"/>
<dbReference type="AlphaFoldDB" id="A0A6J2TIA9"/>
<keyword evidence="1" id="KW-1185">Reference proteome</keyword>
<gene>
    <name evidence="2 3" type="primary">LOC115624270</name>
</gene>